<evidence type="ECO:0000313" key="9">
    <source>
        <dbReference type="Proteomes" id="UP001189429"/>
    </source>
</evidence>
<keyword evidence="5 7" id="KW-1133">Transmembrane helix</keyword>
<feature type="non-terminal residue" evidence="8">
    <location>
        <position position="191"/>
    </location>
</feature>
<protein>
    <recommendedName>
        <fullName evidence="10">Citrate transporter-like domain-containing protein</fullName>
    </recommendedName>
</protein>
<comment type="subcellular location">
    <subcellularLocation>
        <location evidence="1">Plastid</location>
        <location evidence="1">Chloroplast inner membrane</location>
        <topology evidence="1">Multi-pass membrane protein</topology>
    </subcellularLocation>
</comment>
<comment type="similarity">
    <text evidence="2">Belongs to the SLC13A/DASS transporter (TC 2.A.47) family. DIT1 subfamily.</text>
</comment>
<evidence type="ECO:0000256" key="5">
    <source>
        <dbReference type="ARBA" id="ARBA00022989"/>
    </source>
</evidence>
<evidence type="ECO:0008006" key="10">
    <source>
        <dbReference type="Google" id="ProtNLM"/>
    </source>
</evidence>
<feature type="transmembrane region" description="Helical" evidence="7">
    <location>
        <begin position="165"/>
        <end position="188"/>
    </location>
</feature>
<evidence type="ECO:0000256" key="3">
    <source>
        <dbReference type="ARBA" id="ARBA00022692"/>
    </source>
</evidence>
<feature type="transmembrane region" description="Helical" evidence="7">
    <location>
        <begin position="111"/>
        <end position="135"/>
    </location>
</feature>
<evidence type="ECO:0000313" key="8">
    <source>
        <dbReference type="EMBL" id="CAK0804063.1"/>
    </source>
</evidence>
<feature type="transmembrane region" description="Helical" evidence="7">
    <location>
        <begin position="82"/>
        <end position="99"/>
    </location>
</feature>
<name>A0ABN9QDS7_9DINO</name>
<evidence type="ECO:0000256" key="1">
    <source>
        <dbReference type="ARBA" id="ARBA00004478"/>
    </source>
</evidence>
<dbReference type="InterPro" id="IPR001898">
    <property type="entry name" value="SLC13A/DASS"/>
</dbReference>
<keyword evidence="4" id="KW-0934">Plastid</keyword>
<accession>A0ABN9QDS7</accession>
<keyword evidence="3 7" id="KW-0812">Transmembrane</keyword>
<organism evidence="8 9">
    <name type="scientific">Prorocentrum cordatum</name>
    <dbReference type="NCBI Taxonomy" id="2364126"/>
    <lineage>
        <taxon>Eukaryota</taxon>
        <taxon>Sar</taxon>
        <taxon>Alveolata</taxon>
        <taxon>Dinophyceae</taxon>
        <taxon>Prorocentrales</taxon>
        <taxon>Prorocentraceae</taxon>
        <taxon>Prorocentrum</taxon>
    </lineage>
</organism>
<dbReference type="Pfam" id="PF00939">
    <property type="entry name" value="Na_sulph_symp"/>
    <property type="match status" value="1"/>
</dbReference>
<gene>
    <name evidence="8" type="ORF">PCOR1329_LOCUS10993</name>
</gene>
<keyword evidence="4" id="KW-1001">Plastid inner membrane</keyword>
<comment type="caution">
    <text evidence="8">The sequence shown here is derived from an EMBL/GenBank/DDBJ whole genome shotgun (WGS) entry which is preliminary data.</text>
</comment>
<evidence type="ECO:0000256" key="6">
    <source>
        <dbReference type="ARBA" id="ARBA00023136"/>
    </source>
</evidence>
<reference evidence="8" key="1">
    <citation type="submission" date="2023-10" db="EMBL/GenBank/DDBJ databases">
        <authorList>
            <person name="Chen Y."/>
            <person name="Shah S."/>
            <person name="Dougan E. K."/>
            <person name="Thang M."/>
            <person name="Chan C."/>
        </authorList>
    </citation>
    <scope>NUCLEOTIDE SEQUENCE [LARGE SCALE GENOMIC DNA]</scope>
</reference>
<sequence length="191" mass="20840">MCRSHTQRAVLLDEAAQGRAKCRERSCCETTGVLTWADCANEKAAWSTMIWFTILVGLSAQLNKSGVVTWLADSISSKITAAGLSAVPAFGLLLLLYMFSHYARVAHVSALYVPFIAMMVQTGTPPTVAVFALAVGSNLFDSLTPYASARATVFYGAGFVTQKDWYRLGLIFMLFNIVVWLGVGGVWWKVL</sequence>
<proteinExistence type="inferred from homology"/>
<dbReference type="PANTHER" id="PTHR42826">
    <property type="entry name" value="DICARBOXYLATE TRANSPORTER 2.1, CHLOROPLASTIC"/>
    <property type="match status" value="1"/>
</dbReference>
<evidence type="ECO:0000256" key="2">
    <source>
        <dbReference type="ARBA" id="ARBA00007349"/>
    </source>
</evidence>
<evidence type="ECO:0000256" key="7">
    <source>
        <dbReference type="SAM" id="Phobius"/>
    </source>
</evidence>
<evidence type="ECO:0000256" key="4">
    <source>
        <dbReference type="ARBA" id="ARBA00022780"/>
    </source>
</evidence>
<dbReference type="Proteomes" id="UP001189429">
    <property type="component" value="Unassembled WGS sequence"/>
</dbReference>
<keyword evidence="6 7" id="KW-0472">Membrane</keyword>
<feature type="transmembrane region" description="Helical" evidence="7">
    <location>
        <begin position="44"/>
        <end position="62"/>
    </location>
</feature>
<dbReference type="InterPro" id="IPR030676">
    <property type="entry name" value="CitT-rel"/>
</dbReference>
<keyword evidence="9" id="KW-1185">Reference proteome</keyword>
<dbReference type="EMBL" id="CAUYUJ010003139">
    <property type="protein sequence ID" value="CAK0804063.1"/>
    <property type="molecule type" value="Genomic_DNA"/>
</dbReference>
<feature type="non-terminal residue" evidence="8">
    <location>
        <position position="1"/>
    </location>
</feature>